<dbReference type="EMBL" id="CP042469">
    <property type="protein sequence ID" value="QOX63001.1"/>
    <property type="molecule type" value="Genomic_DNA"/>
</dbReference>
<reference evidence="1" key="1">
    <citation type="submission" date="2019-08" db="EMBL/GenBank/DDBJ databases">
        <title>Genome sequence of Clostridiales bacterium MT110.</title>
        <authorList>
            <person name="Cao J."/>
        </authorList>
    </citation>
    <scope>NUCLEOTIDE SEQUENCE</scope>
    <source>
        <strain evidence="1">MT110</strain>
    </source>
</reference>
<accession>A0ACD1A9J9</accession>
<name>A0ACD1A9J9_9FIRM</name>
<proteinExistence type="predicted"/>
<gene>
    <name evidence="1" type="ORF">FRZ06_06420</name>
</gene>
<protein>
    <submittedName>
        <fullName evidence="1">Oligoendopeptidase F family protein</fullName>
    </submittedName>
</protein>
<dbReference type="Proteomes" id="UP000594014">
    <property type="component" value="Chromosome"/>
</dbReference>
<evidence type="ECO:0000313" key="2">
    <source>
        <dbReference type="Proteomes" id="UP000594014"/>
    </source>
</evidence>
<organism evidence="1 2">
    <name type="scientific">Anoxybacterium hadale</name>
    <dbReference type="NCBI Taxonomy" id="3408580"/>
    <lineage>
        <taxon>Bacteria</taxon>
        <taxon>Bacillati</taxon>
        <taxon>Bacillota</taxon>
        <taxon>Clostridia</taxon>
        <taxon>Peptostreptococcales</taxon>
        <taxon>Anaerovoracaceae</taxon>
        <taxon>Anoxybacterium</taxon>
    </lineage>
</organism>
<evidence type="ECO:0000313" key="1">
    <source>
        <dbReference type="EMBL" id="QOX63001.1"/>
    </source>
</evidence>
<keyword evidence="2" id="KW-1185">Reference proteome</keyword>
<sequence length="637" mass="70895">MEKGTEETNVKRIFSFFIAMAMALSMTACSLNQGQNADTAAAQNETTSSEKQAAQQEIPWDLRAIYPDEAAFEKEYSQTEAQIKTVSALRGRLNTTDGVVGYYAGFDEMSRLAGRLDAYATLQVQKDQSDSKAKELVGRVSNLLTRMSTETAFALPELFANSDSFLDKVAGDPRMKPYLIWFHRDRAESDHALPEREEQLLQPLYQMRDGAYNLYASLTGSDLTFPKIKFPDGTEVPADENHYAAAYNKNYSQEFRIAYYDAMMQTYGAFRNTLAQNLHNYYTAVTQSASLHKYGSALEADLAPTDTPISVYNGVLNAEEKTKPSLDRYFSLLRNSLGTTKLYSFETNASIAKDPGTTFPYEDARTLVKKALAPLGNDYANQLDVMLEGGAIDVYPAENKSTGAFAMPVSGTHPYILLNYTEDYNSVSTLAHELGHAAHMLYSQTQESSYGQNVSSLTSEVTSTLNELLLSDYMIQNAKTEEERQYYAAEQLSTLYKSFFTQAFFARFQEAAVREVENGGTLTADKLDELWLETTRDSYGPEYAVTDSYAAGWARIPHFYNGFYVYQYAVGISAACNIADRIQSGDAGAAEDYLTFLKAGDSGNVVDLLNLAGVDISNGNYINAFTARFERLLKEFE</sequence>